<dbReference type="SUPFAM" id="SSF48403">
    <property type="entry name" value="Ankyrin repeat"/>
    <property type="match status" value="1"/>
</dbReference>
<dbReference type="EMBL" id="MNBE01000701">
    <property type="protein sequence ID" value="OKO95981.1"/>
    <property type="molecule type" value="Genomic_DNA"/>
</dbReference>
<reference evidence="1 2" key="1">
    <citation type="submission" date="2016-10" db="EMBL/GenBank/DDBJ databases">
        <title>Genome sequence of the ascomycete fungus Penicillium subrubescens.</title>
        <authorList>
            <person name="De Vries R.P."/>
            <person name="Peng M."/>
            <person name="Dilokpimol A."/>
            <person name="Hilden K."/>
            <person name="Makela M.R."/>
            <person name="Grigoriev I."/>
            <person name="Riley R."/>
            <person name="Granchi Z."/>
        </authorList>
    </citation>
    <scope>NUCLEOTIDE SEQUENCE [LARGE SCALE GENOMIC DNA]</scope>
    <source>
        <strain evidence="1 2">CBS 132785</strain>
    </source>
</reference>
<keyword evidence="2" id="KW-1185">Reference proteome</keyword>
<dbReference type="Proteomes" id="UP000186955">
    <property type="component" value="Unassembled WGS sequence"/>
</dbReference>
<evidence type="ECO:0000313" key="1">
    <source>
        <dbReference type="EMBL" id="OKO95981.1"/>
    </source>
</evidence>
<dbReference type="AlphaFoldDB" id="A0A1Q5T6X5"/>
<organism evidence="1 2">
    <name type="scientific">Penicillium subrubescens</name>
    <dbReference type="NCBI Taxonomy" id="1316194"/>
    <lineage>
        <taxon>Eukaryota</taxon>
        <taxon>Fungi</taxon>
        <taxon>Dikarya</taxon>
        <taxon>Ascomycota</taxon>
        <taxon>Pezizomycotina</taxon>
        <taxon>Eurotiomycetes</taxon>
        <taxon>Eurotiomycetidae</taxon>
        <taxon>Eurotiales</taxon>
        <taxon>Aspergillaceae</taxon>
        <taxon>Penicillium</taxon>
    </lineage>
</organism>
<dbReference type="Gene3D" id="1.25.40.20">
    <property type="entry name" value="Ankyrin repeat-containing domain"/>
    <property type="match status" value="1"/>
</dbReference>
<protein>
    <submittedName>
        <fullName evidence="1">Uncharacterized protein</fullName>
    </submittedName>
</protein>
<sequence length="146" mass="15448">MANCVPLCADLISRGVPVNQSSVSKSYGICLAAAAYAGSLETTRYLVKKAQAGGKLPIVRYLVEDAQADLNLLLGTGCGSVLANSVKAENMEVVRYLVEEGMADVNLQLPGKQYSSAFDMAFSKADQSIAQYLIGKGAVTYEVSNE</sequence>
<name>A0A1Q5T6X5_9EURO</name>
<dbReference type="STRING" id="1316194.A0A1Q5T6X5"/>
<dbReference type="InterPro" id="IPR036770">
    <property type="entry name" value="Ankyrin_rpt-contain_sf"/>
</dbReference>
<comment type="caution">
    <text evidence="1">The sequence shown here is derived from an EMBL/GenBank/DDBJ whole genome shotgun (WGS) entry which is preliminary data.</text>
</comment>
<gene>
    <name evidence="1" type="ORF">PENSUB_11002</name>
</gene>
<proteinExistence type="predicted"/>
<accession>A0A1Q5T6X5</accession>
<evidence type="ECO:0000313" key="2">
    <source>
        <dbReference type="Proteomes" id="UP000186955"/>
    </source>
</evidence>